<gene>
    <name evidence="1" type="ORF">BN1708_020071</name>
</gene>
<dbReference type="EMBL" id="CVQH01024259">
    <property type="protein sequence ID" value="CRK36674.1"/>
    <property type="molecule type" value="Genomic_DNA"/>
</dbReference>
<name>A0A0G4MR82_VERLO</name>
<protein>
    <submittedName>
        <fullName evidence="1">Uncharacterized protein</fullName>
    </submittedName>
</protein>
<evidence type="ECO:0000313" key="1">
    <source>
        <dbReference type="EMBL" id="CRK36674.1"/>
    </source>
</evidence>
<organism evidence="1 2">
    <name type="scientific">Verticillium longisporum</name>
    <name type="common">Verticillium dahliae var. longisporum</name>
    <dbReference type="NCBI Taxonomy" id="100787"/>
    <lineage>
        <taxon>Eukaryota</taxon>
        <taxon>Fungi</taxon>
        <taxon>Dikarya</taxon>
        <taxon>Ascomycota</taxon>
        <taxon>Pezizomycotina</taxon>
        <taxon>Sordariomycetes</taxon>
        <taxon>Hypocreomycetidae</taxon>
        <taxon>Glomerellales</taxon>
        <taxon>Plectosphaerellaceae</taxon>
        <taxon>Verticillium</taxon>
    </lineage>
</organism>
<accession>A0A0G4MR82</accession>
<sequence length="36" mass="4048">LRLHAQALPAGAAPRARGSLRRWCRVGRDQLPRFPP</sequence>
<reference evidence="1 2" key="1">
    <citation type="submission" date="2015-05" db="EMBL/GenBank/DDBJ databases">
        <authorList>
            <person name="Wang D.B."/>
            <person name="Wang M."/>
        </authorList>
    </citation>
    <scope>NUCLEOTIDE SEQUENCE [LARGE SCALE GENOMIC DNA]</scope>
    <source>
        <strain evidence="1">VL1</strain>
    </source>
</reference>
<dbReference type="AlphaFoldDB" id="A0A0G4MR82"/>
<proteinExistence type="predicted"/>
<keyword evidence="2" id="KW-1185">Reference proteome</keyword>
<feature type="non-terminal residue" evidence="1">
    <location>
        <position position="1"/>
    </location>
</feature>
<evidence type="ECO:0000313" key="2">
    <source>
        <dbReference type="Proteomes" id="UP000044602"/>
    </source>
</evidence>
<dbReference type="Proteomes" id="UP000044602">
    <property type="component" value="Unassembled WGS sequence"/>
</dbReference>